<dbReference type="Proteomes" id="UP001236507">
    <property type="component" value="Unassembled WGS sequence"/>
</dbReference>
<gene>
    <name evidence="2" type="ORF">QM524_14960</name>
</gene>
<dbReference type="PROSITE" id="PS50943">
    <property type="entry name" value="HTH_CROC1"/>
    <property type="match status" value="1"/>
</dbReference>
<accession>A0ABT6YA95</accession>
<name>A0ABT6YA95_9BACT</name>
<dbReference type="SUPFAM" id="SSF47413">
    <property type="entry name" value="lambda repressor-like DNA-binding domains"/>
    <property type="match status" value="1"/>
</dbReference>
<feature type="domain" description="HTH cro/C1-type" evidence="1">
    <location>
        <begin position="78"/>
        <end position="131"/>
    </location>
</feature>
<dbReference type="Pfam" id="PF01381">
    <property type="entry name" value="HTH_3"/>
    <property type="match status" value="1"/>
</dbReference>
<evidence type="ECO:0000313" key="3">
    <source>
        <dbReference type="Proteomes" id="UP001236507"/>
    </source>
</evidence>
<comment type="caution">
    <text evidence="2">The sequence shown here is derived from an EMBL/GenBank/DDBJ whole genome shotgun (WGS) entry which is preliminary data.</text>
</comment>
<proteinExistence type="predicted"/>
<protein>
    <submittedName>
        <fullName evidence="2">Helix-turn-helix domain-containing protein</fullName>
    </submittedName>
</protein>
<dbReference type="Gene3D" id="1.10.260.40">
    <property type="entry name" value="lambda repressor-like DNA-binding domains"/>
    <property type="match status" value="1"/>
</dbReference>
<evidence type="ECO:0000259" key="1">
    <source>
        <dbReference type="PROSITE" id="PS50943"/>
    </source>
</evidence>
<dbReference type="EMBL" id="JASHIF010000011">
    <property type="protein sequence ID" value="MDI9860512.1"/>
    <property type="molecule type" value="Genomic_DNA"/>
</dbReference>
<dbReference type="PANTHER" id="PTHR40455">
    <property type="entry name" value="ANTITOXIN HIGA"/>
    <property type="match status" value="1"/>
</dbReference>
<sequence length="134" mass="15368">MTNQQISDLDSIVIKPIRTEEEYIKASQIIENLVDADLIEDESIRNKALDILEAVTVLAIEYEKKHYPVTKLDAIDAIKQRLEMLNLSQKEVAQYFGGENRVSEILNRKRPLTLKVIKNLYHHLGIPAEILLAM</sequence>
<dbReference type="SMART" id="SM00530">
    <property type="entry name" value="HTH_XRE"/>
    <property type="match status" value="1"/>
</dbReference>
<dbReference type="InterPro" id="IPR039060">
    <property type="entry name" value="Antitox_HigA"/>
</dbReference>
<dbReference type="CDD" id="cd00093">
    <property type="entry name" value="HTH_XRE"/>
    <property type="match status" value="1"/>
</dbReference>
<dbReference type="RefSeq" id="WP_283345199.1">
    <property type="nucleotide sequence ID" value="NZ_JASHIF010000011.1"/>
</dbReference>
<reference evidence="2 3" key="1">
    <citation type="submission" date="2023-05" db="EMBL/GenBank/DDBJ databases">
        <title>Novel species of genus Flectobacillus isolated from stream in China.</title>
        <authorList>
            <person name="Lu H."/>
        </authorList>
    </citation>
    <scope>NUCLEOTIDE SEQUENCE [LARGE SCALE GENOMIC DNA]</scope>
    <source>
        <strain evidence="2 3">KCTC 42575</strain>
    </source>
</reference>
<dbReference type="InterPro" id="IPR001387">
    <property type="entry name" value="Cro/C1-type_HTH"/>
</dbReference>
<organism evidence="2 3">
    <name type="scientific">Flectobacillus roseus</name>
    <dbReference type="NCBI Taxonomy" id="502259"/>
    <lineage>
        <taxon>Bacteria</taxon>
        <taxon>Pseudomonadati</taxon>
        <taxon>Bacteroidota</taxon>
        <taxon>Cytophagia</taxon>
        <taxon>Cytophagales</taxon>
        <taxon>Flectobacillaceae</taxon>
        <taxon>Flectobacillus</taxon>
    </lineage>
</organism>
<dbReference type="PANTHER" id="PTHR40455:SF1">
    <property type="entry name" value="ANTITOXIN HIGA"/>
    <property type="match status" value="1"/>
</dbReference>
<evidence type="ECO:0000313" key="2">
    <source>
        <dbReference type="EMBL" id="MDI9860512.1"/>
    </source>
</evidence>
<keyword evidence="3" id="KW-1185">Reference proteome</keyword>
<dbReference type="InterPro" id="IPR010982">
    <property type="entry name" value="Lambda_DNA-bd_dom_sf"/>
</dbReference>